<evidence type="ECO:0000256" key="4">
    <source>
        <dbReference type="PIRSR" id="PIRSR606710-1"/>
    </source>
</evidence>
<organism evidence="8 9">
    <name type="scientific">Eisenbergiella tayi</name>
    <dbReference type="NCBI Taxonomy" id="1432052"/>
    <lineage>
        <taxon>Bacteria</taxon>
        <taxon>Bacillati</taxon>
        <taxon>Bacillota</taxon>
        <taxon>Clostridia</taxon>
        <taxon>Lachnospirales</taxon>
        <taxon>Lachnospiraceae</taxon>
        <taxon>Eisenbergiella</taxon>
    </lineage>
</organism>
<evidence type="ECO:0000256" key="1">
    <source>
        <dbReference type="ARBA" id="ARBA00009865"/>
    </source>
</evidence>
<sequence>MSYEIKNPLLPGFYPDPSIVRVEDDFYMVTSSFSFYPGVPVFHSRDLAHWEQIGHVLDRPTQLPLGADWISGGIFAPTIRYHEGLFYMITTNVDHGGNFIVTAQDPAGPWSEPHWIEGAEGIDPSLFWDEDGTAYYTGTSSGEDMRHNKIWISRIDLTDFRLVGEKKKIWGGSQVLAWCPEAPHLYKKDGWYYLMIAEGGTEHFHAVTIARSREVMGDYEGYDGNPIMTHRHLGMGAPIANTGHADIVELKDGSWYMVMLASRPYGGYHKNMGRETFIAPMVWENGWPVVCPGTGKLDWAYPAPNLPEAPVEEIPETDDFDEKELAFCWNCLGTPAEGDFRLEDSCLKIRTTARPMEPTSPEVMEKIRSGMLPNVNCAGFVGRRQQHMSYTAVARMRFEPEESQTAGLILLQNNYHSLKAEMTCEKGKRILRVVKGYLTQEAEVTYHNVDTPYQKEICGEREWNSDTVILELKAEGQKNTFTAVEEDGTRHVLASELDGGFLGSETAGGFVGAYVGMFASGNGVEGTNFACFDSFMYRPES</sequence>
<evidence type="ECO:0000256" key="3">
    <source>
        <dbReference type="ARBA" id="ARBA00023295"/>
    </source>
</evidence>
<dbReference type="Pfam" id="PF04616">
    <property type="entry name" value="Glyco_hydro_43"/>
    <property type="match status" value="1"/>
</dbReference>
<dbReference type="Pfam" id="PF17851">
    <property type="entry name" value="GH43_C2"/>
    <property type="match status" value="1"/>
</dbReference>
<keyword evidence="3 6" id="KW-0326">Glycosidase</keyword>
<dbReference type="Gene3D" id="2.115.10.20">
    <property type="entry name" value="Glycosyl hydrolase domain, family 43"/>
    <property type="match status" value="1"/>
</dbReference>
<dbReference type="PATRIC" id="fig|1432052.4.peg.1884"/>
<dbReference type="PANTHER" id="PTHR42812">
    <property type="entry name" value="BETA-XYLOSIDASE"/>
    <property type="match status" value="1"/>
</dbReference>
<evidence type="ECO:0000313" key="9">
    <source>
        <dbReference type="Proteomes" id="UP000094067"/>
    </source>
</evidence>
<feature type="active site" description="Proton acceptor" evidence="4">
    <location>
        <position position="16"/>
    </location>
</feature>
<feature type="active site" description="Proton donor" evidence="4">
    <location>
        <position position="181"/>
    </location>
</feature>
<dbReference type="Gene3D" id="2.60.120.200">
    <property type="match status" value="1"/>
</dbReference>
<dbReference type="RefSeq" id="WP_069153373.1">
    <property type="nucleotide sequence ID" value="NZ_MCGH01000002.1"/>
</dbReference>
<accession>A0A1E3AB04</accession>
<dbReference type="EC" id="3.2.1.37" evidence="8"/>
<dbReference type="GO" id="GO:0009044">
    <property type="term" value="F:xylan 1,4-beta-xylosidase activity"/>
    <property type="evidence" value="ECO:0007669"/>
    <property type="project" value="UniProtKB-EC"/>
</dbReference>
<dbReference type="InterPro" id="IPR051795">
    <property type="entry name" value="Glycosyl_Hydrlase_43"/>
</dbReference>
<evidence type="ECO:0000259" key="7">
    <source>
        <dbReference type="Pfam" id="PF17851"/>
    </source>
</evidence>
<feature type="site" description="Important for catalytic activity, responsible for pKa modulation of the active site Glu and correct orientation of both the proton donor and substrate" evidence="5">
    <location>
        <position position="123"/>
    </location>
</feature>
<dbReference type="InterPro" id="IPR006710">
    <property type="entry name" value="Glyco_hydro_43"/>
</dbReference>
<dbReference type="SUPFAM" id="SSF75005">
    <property type="entry name" value="Arabinanase/levansucrase/invertase"/>
    <property type="match status" value="1"/>
</dbReference>
<dbReference type="AlphaFoldDB" id="A0A1E3AB04"/>
<protein>
    <submittedName>
        <fullName evidence="8">Beta-xylosidase</fullName>
        <ecNumber evidence="8">3.2.1.37</ecNumber>
    </submittedName>
</protein>
<dbReference type="Proteomes" id="UP000094067">
    <property type="component" value="Unassembled WGS sequence"/>
</dbReference>
<evidence type="ECO:0000256" key="6">
    <source>
        <dbReference type="RuleBase" id="RU361187"/>
    </source>
</evidence>
<name>A0A1E3AB04_9FIRM</name>
<dbReference type="GO" id="GO:0005975">
    <property type="term" value="P:carbohydrate metabolic process"/>
    <property type="evidence" value="ECO:0007669"/>
    <property type="project" value="InterPro"/>
</dbReference>
<dbReference type="SUPFAM" id="SSF49899">
    <property type="entry name" value="Concanavalin A-like lectins/glucanases"/>
    <property type="match status" value="1"/>
</dbReference>
<proteinExistence type="inferred from homology"/>
<evidence type="ECO:0000256" key="5">
    <source>
        <dbReference type="PIRSR" id="PIRSR606710-2"/>
    </source>
</evidence>
<evidence type="ECO:0000313" key="8">
    <source>
        <dbReference type="EMBL" id="ODM05799.1"/>
    </source>
</evidence>
<evidence type="ECO:0000256" key="2">
    <source>
        <dbReference type="ARBA" id="ARBA00022801"/>
    </source>
</evidence>
<dbReference type="CDD" id="cd18617">
    <property type="entry name" value="GH43_XynB-like"/>
    <property type="match status" value="1"/>
</dbReference>
<dbReference type="EMBL" id="MCGH01000002">
    <property type="protein sequence ID" value="ODM05799.1"/>
    <property type="molecule type" value="Genomic_DNA"/>
</dbReference>
<dbReference type="InterPro" id="IPR041542">
    <property type="entry name" value="GH43_C2"/>
</dbReference>
<dbReference type="InterPro" id="IPR013320">
    <property type="entry name" value="ConA-like_dom_sf"/>
</dbReference>
<dbReference type="InterPro" id="IPR023296">
    <property type="entry name" value="Glyco_hydro_beta-prop_sf"/>
</dbReference>
<comment type="caution">
    <text evidence="8">The sequence shown here is derived from an EMBL/GenBank/DDBJ whole genome shotgun (WGS) entry which is preliminary data.</text>
</comment>
<gene>
    <name evidence="8" type="primary">xynB_4</name>
    <name evidence="8" type="ORF">BEI61_01688</name>
</gene>
<comment type="similarity">
    <text evidence="1 6">Belongs to the glycosyl hydrolase 43 family.</text>
</comment>
<dbReference type="PANTHER" id="PTHR42812:SF12">
    <property type="entry name" value="BETA-XYLOSIDASE-RELATED"/>
    <property type="match status" value="1"/>
</dbReference>
<keyword evidence="2 6" id="KW-0378">Hydrolase</keyword>
<reference evidence="8 9" key="1">
    <citation type="submission" date="2016-07" db="EMBL/GenBank/DDBJ databases">
        <title>Characterization of isolates of Eisenbergiella tayi derived from blood cultures, using whole genome sequencing.</title>
        <authorList>
            <person name="Burdz T."/>
            <person name="Wiebe D."/>
            <person name="Huynh C."/>
            <person name="Bernard K."/>
        </authorList>
    </citation>
    <scope>NUCLEOTIDE SEQUENCE [LARGE SCALE GENOMIC DNA]</scope>
    <source>
        <strain evidence="8 9">NML 110608</strain>
    </source>
</reference>
<feature type="domain" description="Beta-xylosidase C-terminal Concanavalin A-like" evidence="7">
    <location>
        <begin position="317"/>
        <end position="538"/>
    </location>
</feature>